<proteinExistence type="predicted"/>
<sequence>MEPRGRRGGGGFGEVPTKLTDTYSRRVVEMDIRGMRKKLG</sequence>
<dbReference type="EMBL" id="JAUSUO010000007">
    <property type="protein sequence ID" value="MDQ0343867.1"/>
    <property type="molecule type" value="Genomic_DNA"/>
</dbReference>
<reference evidence="1 2" key="1">
    <citation type="submission" date="2023-07" db="EMBL/GenBank/DDBJ databases">
        <title>Genomic Encyclopedia of Type Strains, Phase IV (KMG-IV): sequencing the most valuable type-strain genomes for metagenomic binning, comparative biology and taxonomic classification.</title>
        <authorList>
            <person name="Goeker M."/>
        </authorList>
    </citation>
    <scope>NUCLEOTIDE SEQUENCE [LARGE SCALE GENOMIC DNA]</scope>
    <source>
        <strain evidence="1 2">DSM 27848</strain>
    </source>
</reference>
<dbReference type="Proteomes" id="UP001232343">
    <property type="component" value="Unassembled WGS sequence"/>
</dbReference>
<organism evidence="1 2">
    <name type="scientific">Lederbergia wuyishanensis</name>
    <dbReference type="NCBI Taxonomy" id="1347903"/>
    <lineage>
        <taxon>Bacteria</taxon>
        <taxon>Bacillati</taxon>
        <taxon>Bacillota</taxon>
        <taxon>Bacilli</taxon>
        <taxon>Bacillales</taxon>
        <taxon>Bacillaceae</taxon>
        <taxon>Lederbergia</taxon>
    </lineage>
</organism>
<accession>A0ABU0D621</accession>
<gene>
    <name evidence="1" type="ORF">J2S14_002702</name>
</gene>
<dbReference type="RefSeq" id="WP_280518636.1">
    <property type="nucleotide sequence ID" value="NZ_JALIRM010000010.1"/>
</dbReference>
<evidence type="ECO:0000313" key="2">
    <source>
        <dbReference type="Proteomes" id="UP001232343"/>
    </source>
</evidence>
<name>A0ABU0D621_9BACI</name>
<evidence type="ECO:0000313" key="1">
    <source>
        <dbReference type="EMBL" id="MDQ0343867.1"/>
    </source>
</evidence>
<comment type="caution">
    <text evidence="1">The sequence shown here is derived from an EMBL/GenBank/DDBJ whole genome shotgun (WGS) entry which is preliminary data.</text>
</comment>
<keyword evidence="2" id="KW-1185">Reference proteome</keyword>
<protein>
    <submittedName>
        <fullName evidence="1">Uncharacterized protein</fullName>
    </submittedName>
</protein>